<evidence type="ECO:0000313" key="3">
    <source>
        <dbReference type="Proteomes" id="UP000031197"/>
    </source>
</evidence>
<protein>
    <submittedName>
        <fullName evidence="2">Uncharacterized protein</fullName>
    </submittedName>
</protein>
<reference evidence="2 3" key="1">
    <citation type="submission" date="2014-12" db="EMBL/GenBank/DDBJ databases">
        <title>Genome sequencing of Alteromonas marina AD001.</title>
        <authorList>
            <person name="Adrian T.G.S."/>
            <person name="Chan K.G."/>
        </authorList>
    </citation>
    <scope>NUCLEOTIDE SEQUENCE [LARGE SCALE GENOMIC DNA]</scope>
    <source>
        <strain evidence="2 3">AD001</strain>
    </source>
</reference>
<evidence type="ECO:0000256" key="1">
    <source>
        <dbReference type="SAM" id="Phobius"/>
    </source>
</evidence>
<dbReference type="EMBL" id="JWLW01000065">
    <property type="protein sequence ID" value="KHT44965.1"/>
    <property type="molecule type" value="Genomic_DNA"/>
</dbReference>
<proteinExistence type="predicted"/>
<name>A0A0B3YW73_9ALTE</name>
<comment type="caution">
    <text evidence="2">The sequence shown here is derived from an EMBL/GenBank/DDBJ whole genome shotgun (WGS) entry which is preliminary data.</text>
</comment>
<feature type="transmembrane region" description="Helical" evidence="1">
    <location>
        <begin position="43"/>
        <end position="61"/>
    </location>
</feature>
<keyword evidence="1" id="KW-0472">Membrane</keyword>
<dbReference type="OrthoDB" id="6331272at2"/>
<dbReference type="RefSeq" id="WP_039222762.1">
    <property type="nucleotide sequence ID" value="NZ_JWLW01000065.1"/>
</dbReference>
<dbReference type="AlphaFoldDB" id="A0A0B3YW73"/>
<gene>
    <name evidence="2" type="ORF">RJ41_15440</name>
</gene>
<keyword evidence="1" id="KW-1133">Transmembrane helix</keyword>
<sequence length="188" mass="21148">MKADDEITITGELAASSFCNANLNINKDAVTITPSLRAYLFEWVMQIFCWACCIFMSVKVWQLEPNLDSKTEFVVVVLTLGGLFSLGTAFICRKSRRKFYFDLNEKALNVGSSHSPKTKVGFDSFEKLLLVTHRIYTSSGSLTCHELSVLTNNQKRIALIYHGDYYAIQNDSDILAKILGLEVDNLET</sequence>
<organism evidence="2 3">
    <name type="scientific">Alteromonas marina</name>
    <dbReference type="NCBI Taxonomy" id="203795"/>
    <lineage>
        <taxon>Bacteria</taxon>
        <taxon>Pseudomonadati</taxon>
        <taxon>Pseudomonadota</taxon>
        <taxon>Gammaproteobacteria</taxon>
        <taxon>Alteromonadales</taxon>
        <taxon>Alteromonadaceae</taxon>
        <taxon>Alteromonas/Salinimonas group</taxon>
        <taxon>Alteromonas</taxon>
    </lineage>
</organism>
<accession>A0A0B3YW73</accession>
<feature type="transmembrane region" description="Helical" evidence="1">
    <location>
        <begin position="73"/>
        <end position="92"/>
    </location>
</feature>
<keyword evidence="1" id="KW-0812">Transmembrane</keyword>
<keyword evidence="3" id="KW-1185">Reference proteome</keyword>
<dbReference type="Proteomes" id="UP000031197">
    <property type="component" value="Unassembled WGS sequence"/>
</dbReference>
<evidence type="ECO:0000313" key="2">
    <source>
        <dbReference type="EMBL" id="KHT44965.1"/>
    </source>
</evidence>